<proteinExistence type="predicted"/>
<dbReference type="InterPro" id="IPR027024">
    <property type="entry name" value="UCP027386_ABC_sbc_TM0202"/>
</dbReference>
<organism evidence="1 2">
    <name type="scientific">Rarispira pelagica</name>
    <dbReference type="NCBI Taxonomy" id="3141764"/>
    <lineage>
        <taxon>Bacteria</taxon>
        <taxon>Pseudomonadati</taxon>
        <taxon>Spirochaetota</taxon>
        <taxon>Spirochaetia</taxon>
        <taxon>Winmispirales</taxon>
        <taxon>Winmispiraceae</taxon>
        <taxon>Rarispira</taxon>
    </lineage>
</organism>
<dbReference type="PROSITE" id="PS51257">
    <property type="entry name" value="PROKAR_LIPOPROTEIN"/>
    <property type="match status" value="1"/>
</dbReference>
<accession>A0ABU9UDJ6</accession>
<evidence type="ECO:0000313" key="2">
    <source>
        <dbReference type="Proteomes" id="UP001466331"/>
    </source>
</evidence>
<gene>
    <name evidence="1" type="ORF">WKV44_09310</name>
</gene>
<name>A0ABU9UDJ6_9SPIR</name>
<dbReference type="RefSeq" id="WP_420070190.1">
    <property type="nucleotide sequence ID" value="NZ_JBCHKQ010000005.1"/>
</dbReference>
<dbReference type="Gene3D" id="3.40.190.10">
    <property type="entry name" value="Periplasmic binding protein-like II"/>
    <property type="match status" value="2"/>
</dbReference>
<dbReference type="Proteomes" id="UP001466331">
    <property type="component" value="Unassembled WGS sequence"/>
</dbReference>
<dbReference type="PIRSF" id="PIRSF027386">
    <property type="entry name" value="UCP027386_ABC_sbc_TM0202"/>
    <property type="match status" value="1"/>
</dbReference>
<comment type="caution">
    <text evidence="1">The sequence shown here is derived from an EMBL/GenBank/DDBJ whole genome shotgun (WGS) entry which is preliminary data.</text>
</comment>
<dbReference type="EMBL" id="JBCHKQ010000005">
    <property type="protein sequence ID" value="MEM5948739.1"/>
    <property type="molecule type" value="Genomic_DNA"/>
</dbReference>
<reference evidence="1 2" key="1">
    <citation type="submission" date="2024-03" db="EMBL/GenBank/DDBJ databases">
        <title>Ignisphaera cupida sp. nov., a hyperthermophilic hydrolytic archaeon from a hot spring of Kamchatka, and proposal of Ignisphaeraceae fam. nov.</title>
        <authorList>
            <person name="Podosokorskaya O.A."/>
            <person name="Elcheninov A.G."/>
            <person name="Maltseva A.I."/>
            <person name="Zayulina K.S."/>
            <person name="Novikov A."/>
            <person name="Merkel A.Y."/>
        </authorList>
    </citation>
    <scope>NUCLEOTIDE SEQUENCE [LARGE SCALE GENOMIC DNA]</scope>
    <source>
        <strain evidence="1 2">38H-sp</strain>
    </source>
</reference>
<dbReference type="SUPFAM" id="SSF53850">
    <property type="entry name" value="Periplasmic binding protein-like II"/>
    <property type="match status" value="1"/>
</dbReference>
<protein>
    <submittedName>
        <fullName evidence="1">ABC transporter substrate-binding protein</fullName>
    </submittedName>
</protein>
<dbReference type="PANTHER" id="PTHR30024">
    <property type="entry name" value="ALIPHATIC SULFONATES-BINDING PROTEIN-RELATED"/>
    <property type="match status" value="1"/>
</dbReference>
<sequence length="316" mass="35506">MKRVAFIVFFLLFACFFVFSTGDKEIKYPESVKLMVLKGPGALGLLPLIDKKKLADVPLDIIYEDSPVAGYERLSQDAVDIAVMPVNLAAKLYNENDGYKMFSVYIWGILYLVGPEPLTQANFAGKRIFLPSKGANPDIMFLRLIDSWGLLDKVEINYAESPLALAEAVERKDADYALLPEPFVSRVLSSRSDLVVAMDIQDMWHREYGVPFPQTCLLVKNEFLYTFPGFFELISSSLAESVLELLSTRDFYVYEETLAVIGLSPKLASFALPRCRFSYVDSVSVRSSVEAYLSVLLDYNPELVGGKLPDDGFYIR</sequence>
<keyword evidence="2" id="KW-1185">Reference proteome</keyword>
<dbReference type="PANTHER" id="PTHR30024:SF46">
    <property type="entry name" value="ABC TRANSPORTER, SUBSTRATE-BINDING LIPOPROTEIN"/>
    <property type="match status" value="1"/>
</dbReference>
<evidence type="ECO:0000313" key="1">
    <source>
        <dbReference type="EMBL" id="MEM5948739.1"/>
    </source>
</evidence>